<keyword evidence="7" id="KW-0862">Zinc</keyword>
<dbReference type="AlphaFoldDB" id="D0LIW3"/>
<dbReference type="PANTHER" id="PTHR42837">
    <property type="entry name" value="REGULATOR OF SIGMA-E PROTEASE RSEP"/>
    <property type="match status" value="1"/>
</dbReference>
<evidence type="ECO:0000256" key="9">
    <source>
        <dbReference type="ARBA" id="ARBA00023049"/>
    </source>
</evidence>
<evidence type="ECO:0000256" key="5">
    <source>
        <dbReference type="ARBA" id="ARBA00022692"/>
    </source>
</evidence>
<feature type="transmembrane region" description="Helical" evidence="11">
    <location>
        <begin position="6"/>
        <end position="28"/>
    </location>
</feature>
<evidence type="ECO:0000256" key="11">
    <source>
        <dbReference type="SAM" id="Phobius"/>
    </source>
</evidence>
<accession>D0LIW3</accession>
<comment type="subcellular location">
    <subcellularLocation>
        <location evidence="2">Membrane</location>
        <topology evidence="2">Multi-pass membrane protein</topology>
    </subcellularLocation>
</comment>
<dbReference type="KEGG" id="hoh:Hoch_0351"/>
<reference evidence="13 14" key="1">
    <citation type="journal article" date="2010" name="Stand. Genomic Sci.">
        <title>Complete genome sequence of Haliangium ochraceum type strain (SMP-2).</title>
        <authorList>
            <consortium name="US DOE Joint Genome Institute (JGI-PGF)"/>
            <person name="Ivanova N."/>
            <person name="Daum C."/>
            <person name="Lang E."/>
            <person name="Abt B."/>
            <person name="Kopitz M."/>
            <person name="Saunders E."/>
            <person name="Lapidus A."/>
            <person name="Lucas S."/>
            <person name="Glavina Del Rio T."/>
            <person name="Nolan M."/>
            <person name="Tice H."/>
            <person name="Copeland A."/>
            <person name="Cheng J.F."/>
            <person name="Chen F."/>
            <person name="Bruce D."/>
            <person name="Goodwin L."/>
            <person name="Pitluck S."/>
            <person name="Mavromatis K."/>
            <person name="Pati A."/>
            <person name="Mikhailova N."/>
            <person name="Chen A."/>
            <person name="Palaniappan K."/>
            <person name="Land M."/>
            <person name="Hauser L."/>
            <person name="Chang Y.J."/>
            <person name="Jeffries C.D."/>
            <person name="Detter J.C."/>
            <person name="Brettin T."/>
            <person name="Rohde M."/>
            <person name="Goker M."/>
            <person name="Bristow J."/>
            <person name="Markowitz V."/>
            <person name="Eisen J.A."/>
            <person name="Hugenholtz P."/>
            <person name="Kyrpides N.C."/>
            <person name="Klenk H.P."/>
        </authorList>
    </citation>
    <scope>NUCLEOTIDE SEQUENCE [LARGE SCALE GENOMIC DNA]</scope>
    <source>
        <strain evidence="14">DSM 14365 / CIP 107738 / JCM 11303 / AJ 13395 / SMP-2</strain>
    </source>
</reference>
<dbReference type="HOGENOM" id="CLU_025778_0_0_7"/>
<dbReference type="STRING" id="502025.Hoch_0351"/>
<feature type="transmembrane region" description="Helical" evidence="11">
    <location>
        <begin position="475"/>
        <end position="497"/>
    </location>
</feature>
<feature type="transmembrane region" description="Helical" evidence="11">
    <location>
        <begin position="93"/>
        <end position="114"/>
    </location>
</feature>
<dbReference type="Pfam" id="PF02163">
    <property type="entry name" value="Peptidase_M50"/>
    <property type="match status" value="1"/>
</dbReference>
<dbReference type="InterPro" id="IPR036034">
    <property type="entry name" value="PDZ_sf"/>
</dbReference>
<dbReference type="Gene3D" id="2.30.42.10">
    <property type="match status" value="3"/>
</dbReference>
<evidence type="ECO:0000313" key="14">
    <source>
        <dbReference type="Proteomes" id="UP000001880"/>
    </source>
</evidence>
<keyword evidence="10 11" id="KW-0472">Membrane</keyword>
<evidence type="ECO:0000256" key="3">
    <source>
        <dbReference type="ARBA" id="ARBA00007931"/>
    </source>
</evidence>
<keyword evidence="4 13" id="KW-0645">Protease</keyword>
<keyword evidence="6" id="KW-0378">Hydrolase</keyword>
<dbReference type="OrthoDB" id="9782003at2"/>
<protein>
    <submittedName>
        <fullName evidence="13">Membrane-associated zinc metalloprotease</fullName>
    </submittedName>
</protein>
<feature type="domain" description="PDZ" evidence="12">
    <location>
        <begin position="112"/>
        <end position="173"/>
    </location>
</feature>
<dbReference type="RefSeq" id="WP_012825619.1">
    <property type="nucleotide sequence ID" value="NC_013440.1"/>
</dbReference>
<feature type="domain" description="PDZ" evidence="12">
    <location>
        <begin position="290"/>
        <end position="342"/>
    </location>
</feature>
<dbReference type="SMART" id="SM00228">
    <property type="entry name" value="PDZ"/>
    <property type="match status" value="3"/>
</dbReference>
<evidence type="ECO:0000256" key="6">
    <source>
        <dbReference type="ARBA" id="ARBA00022801"/>
    </source>
</evidence>
<evidence type="ECO:0000256" key="10">
    <source>
        <dbReference type="ARBA" id="ARBA00023136"/>
    </source>
</evidence>
<dbReference type="Proteomes" id="UP000001880">
    <property type="component" value="Chromosome"/>
</dbReference>
<dbReference type="InterPro" id="IPR041489">
    <property type="entry name" value="PDZ_6"/>
</dbReference>
<dbReference type="PANTHER" id="PTHR42837:SF2">
    <property type="entry name" value="MEMBRANE METALLOPROTEASE ARASP2, CHLOROPLASTIC-RELATED"/>
    <property type="match status" value="1"/>
</dbReference>
<feature type="transmembrane region" description="Helical" evidence="11">
    <location>
        <begin position="517"/>
        <end position="539"/>
    </location>
</feature>
<dbReference type="CDD" id="cd23081">
    <property type="entry name" value="cpPDZ_EcRseP-like"/>
    <property type="match status" value="1"/>
</dbReference>
<keyword evidence="14" id="KW-1185">Reference proteome</keyword>
<evidence type="ECO:0000313" key="13">
    <source>
        <dbReference type="EMBL" id="ACY12992.1"/>
    </source>
</evidence>
<dbReference type="GO" id="GO:0016020">
    <property type="term" value="C:membrane"/>
    <property type="evidence" value="ECO:0007669"/>
    <property type="project" value="UniProtKB-SubCell"/>
</dbReference>
<dbReference type="PROSITE" id="PS50106">
    <property type="entry name" value="PDZ"/>
    <property type="match status" value="3"/>
</dbReference>
<proteinExistence type="inferred from homology"/>
<name>D0LIW3_HALO1</name>
<dbReference type="CDD" id="cd06163">
    <property type="entry name" value="S2P-M50_PDZ_RseP-like"/>
    <property type="match status" value="1"/>
</dbReference>
<keyword evidence="9 13" id="KW-0482">Metalloprotease</keyword>
<dbReference type="GO" id="GO:0004222">
    <property type="term" value="F:metalloendopeptidase activity"/>
    <property type="evidence" value="ECO:0007669"/>
    <property type="project" value="InterPro"/>
</dbReference>
<organism evidence="13 14">
    <name type="scientific">Haliangium ochraceum (strain DSM 14365 / JCM 11303 / SMP-2)</name>
    <dbReference type="NCBI Taxonomy" id="502025"/>
    <lineage>
        <taxon>Bacteria</taxon>
        <taxon>Pseudomonadati</taxon>
        <taxon>Myxococcota</taxon>
        <taxon>Polyangia</taxon>
        <taxon>Haliangiales</taxon>
        <taxon>Kofleriaceae</taxon>
        <taxon>Haliangium</taxon>
    </lineage>
</organism>
<keyword evidence="8 11" id="KW-1133">Transmembrane helix</keyword>
<comment type="similarity">
    <text evidence="3">Belongs to the peptidase M50B family.</text>
</comment>
<gene>
    <name evidence="13" type="ordered locus">Hoch_0351</name>
</gene>
<dbReference type="Pfam" id="PF17820">
    <property type="entry name" value="PDZ_6"/>
    <property type="match status" value="3"/>
</dbReference>
<dbReference type="EMBL" id="CP001804">
    <property type="protein sequence ID" value="ACY12992.1"/>
    <property type="molecule type" value="Genomic_DNA"/>
</dbReference>
<comment type="cofactor">
    <cofactor evidence="1">
        <name>Zn(2+)</name>
        <dbReference type="ChEBI" id="CHEBI:29105"/>
    </cofactor>
</comment>
<evidence type="ECO:0000256" key="7">
    <source>
        <dbReference type="ARBA" id="ARBA00022833"/>
    </source>
</evidence>
<dbReference type="eggNOG" id="COG0750">
    <property type="taxonomic scope" value="Bacteria"/>
</dbReference>
<sequence length="549" mass="59834">MSIVYFLLLVGVLVVIHELGHFIAAKLLDFKVLRFSLGFGRPLLRTRLGETEYQLGIMPLGGYVRILGEDGGDDVPSSDAVRSFRGKPLWQRLIVVFAGPMANLVFPVIIYFTLFAGHSQLPAAVVGDVLADAPAARAGLAPGDRVETINGEPVRYWEELENAVKDSIGQELRLGLRRGDKSFEKYIAPVEQIVRTRDGGATRQGFIGVTHAPFLPLVGVVDPGSPAAQAGLRTGDLLISIDGESVANWTEVKAKLARNTRRTSLVYLRGRAAPGVSSVHLLEAQFADLVPEIRRSVSGRQRVYTGLEPAEMFVAQVDPGSPAAAAGLRPGDLITALDGEPIDHWMVLDQRLQARPEHTWTLTWQRADGDQVVMRSGELRQRWIEERDEYGHTQTRLAFGAHSDFERGRGELVPIKGRVQYAFEKAMGRSAETVGAMVSGFTEILRGQVPGDSVGGPLMMYRVASVSGHKGWDSFLLMLALISVNLGLINLLPVPVLDGGHLVVFAAEAVRKRPLSLAARARVQYVGLAVVGVITVLALRNDVVRYLLQ</sequence>
<dbReference type="InterPro" id="IPR001478">
    <property type="entry name" value="PDZ"/>
</dbReference>
<dbReference type="InterPro" id="IPR008915">
    <property type="entry name" value="Peptidase_M50"/>
</dbReference>
<evidence type="ECO:0000256" key="8">
    <source>
        <dbReference type="ARBA" id="ARBA00022989"/>
    </source>
</evidence>
<dbReference type="InterPro" id="IPR004387">
    <property type="entry name" value="Pept_M50_Zn"/>
</dbReference>
<feature type="domain" description="PDZ" evidence="12">
    <location>
        <begin position="190"/>
        <end position="271"/>
    </location>
</feature>
<keyword evidence="5 11" id="KW-0812">Transmembrane</keyword>
<dbReference type="SUPFAM" id="SSF50156">
    <property type="entry name" value="PDZ domain-like"/>
    <property type="match status" value="3"/>
</dbReference>
<evidence type="ECO:0000256" key="2">
    <source>
        <dbReference type="ARBA" id="ARBA00004141"/>
    </source>
</evidence>
<dbReference type="GO" id="GO:0006508">
    <property type="term" value="P:proteolysis"/>
    <property type="evidence" value="ECO:0007669"/>
    <property type="project" value="UniProtKB-KW"/>
</dbReference>
<evidence type="ECO:0000256" key="4">
    <source>
        <dbReference type="ARBA" id="ARBA00022670"/>
    </source>
</evidence>
<evidence type="ECO:0000259" key="12">
    <source>
        <dbReference type="PROSITE" id="PS50106"/>
    </source>
</evidence>
<evidence type="ECO:0000256" key="1">
    <source>
        <dbReference type="ARBA" id="ARBA00001947"/>
    </source>
</evidence>
<dbReference type="NCBIfam" id="TIGR00054">
    <property type="entry name" value="RIP metalloprotease RseP"/>
    <property type="match status" value="1"/>
</dbReference>